<organism evidence="2 3">
    <name type="scientific">Aspergillus campestris (strain IBT 28561)</name>
    <dbReference type="NCBI Taxonomy" id="1392248"/>
    <lineage>
        <taxon>Eukaryota</taxon>
        <taxon>Fungi</taxon>
        <taxon>Dikarya</taxon>
        <taxon>Ascomycota</taxon>
        <taxon>Pezizomycotina</taxon>
        <taxon>Eurotiomycetes</taxon>
        <taxon>Eurotiomycetidae</taxon>
        <taxon>Eurotiales</taxon>
        <taxon>Aspergillaceae</taxon>
        <taxon>Aspergillus</taxon>
        <taxon>Aspergillus subgen. Circumdati</taxon>
    </lineage>
</organism>
<evidence type="ECO:0000313" key="3">
    <source>
        <dbReference type="Proteomes" id="UP000234254"/>
    </source>
</evidence>
<dbReference type="VEuPathDB" id="FungiDB:P168DRAFT_330375"/>
<feature type="chain" id="PRO_5014180903" evidence="1">
    <location>
        <begin position="21"/>
        <end position="111"/>
    </location>
</feature>
<feature type="signal peptide" evidence="1">
    <location>
        <begin position="1"/>
        <end position="20"/>
    </location>
</feature>
<evidence type="ECO:0000256" key="1">
    <source>
        <dbReference type="SAM" id="SignalP"/>
    </source>
</evidence>
<dbReference type="Proteomes" id="UP000234254">
    <property type="component" value="Unassembled WGS sequence"/>
</dbReference>
<name>A0A2I1CSJ3_ASPC2</name>
<dbReference type="OrthoDB" id="4257014at2759"/>
<protein>
    <submittedName>
        <fullName evidence="2">Uncharacterized protein</fullName>
    </submittedName>
</protein>
<dbReference type="GeneID" id="36549106"/>
<gene>
    <name evidence="2" type="ORF">P168DRAFT_330375</name>
</gene>
<dbReference type="RefSeq" id="XP_024689182.1">
    <property type="nucleotide sequence ID" value="XM_024841582.1"/>
</dbReference>
<comment type="caution">
    <text evidence="2">The sequence shown here is derived from an EMBL/GenBank/DDBJ whole genome shotgun (WGS) entry which is preliminary data.</text>
</comment>
<evidence type="ECO:0000313" key="2">
    <source>
        <dbReference type="EMBL" id="PKY00588.1"/>
    </source>
</evidence>
<sequence>MKSFMQVATFLACCVSPTLALPEAVPETNSLLQFGSFTVEGETFHGEAGVMMSKRDTLDTLKCTRCVGHHGLCTIGEGNCYAPDGCFFCGKCGPKTARCQDPKKGKCQCYL</sequence>
<dbReference type="AlphaFoldDB" id="A0A2I1CSJ3"/>
<dbReference type="EMBL" id="MSFM01000014">
    <property type="protein sequence ID" value="PKY00588.1"/>
    <property type="molecule type" value="Genomic_DNA"/>
</dbReference>
<accession>A0A2I1CSJ3</accession>
<reference evidence="2" key="1">
    <citation type="submission" date="2016-12" db="EMBL/GenBank/DDBJ databases">
        <title>The genomes of Aspergillus section Nigri reveals drivers in fungal speciation.</title>
        <authorList>
            <consortium name="DOE Joint Genome Institute"/>
            <person name="Vesth T.C."/>
            <person name="Nybo J."/>
            <person name="Theobald S."/>
            <person name="Brandl J."/>
            <person name="Frisvad J.C."/>
            <person name="Nielsen K.F."/>
            <person name="Lyhne E.K."/>
            <person name="Kogle M.E."/>
            <person name="Kuo A."/>
            <person name="Riley R."/>
            <person name="Clum A."/>
            <person name="Nolan M."/>
            <person name="Lipzen A."/>
            <person name="Salamov A."/>
            <person name="Henrissat B."/>
            <person name="Wiebenga A."/>
            <person name="De vries R.P."/>
            <person name="Grigoriev I.V."/>
            <person name="Mortensen U.H."/>
            <person name="Andersen M.R."/>
            <person name="Baker S.E."/>
        </authorList>
    </citation>
    <scope>NUCLEOTIDE SEQUENCE</scope>
    <source>
        <strain evidence="2">IBT 28561</strain>
    </source>
</reference>
<keyword evidence="3" id="KW-1185">Reference proteome</keyword>
<proteinExistence type="predicted"/>
<keyword evidence="1" id="KW-0732">Signal</keyword>